<dbReference type="ExpressionAtlas" id="A9PA23">
    <property type="expression patterns" value="baseline and differential"/>
</dbReference>
<sequence length="345" mass="39435">MPRLLIGNAQKGWPYVQRLLVDLFQFLEPYLRNAELAVPVHLLYKGTLRVLLVLLHDFPEFLCDYHFTFCDVIPPSCIQMRNIILSAFPLNMRLPDPSTPNLKIDLLPEIREPPHILSEVDAALKVKQMKADVDEYLKTRQQGSSFLTELKQRLLLSPSEAASAGTRYNVPLINSLVLYAGMQAIQQLQARTSHGQSAGNTVPLAVFLVDAALDIYQTLILDLDTEGRYLFLNAVANQLRYPNNHTHYFSFVLLYLFAESNQEIIQEQITRVLLERLIVNRPHPWGLLITFIELIKNPRYNFWNRSFIRCAPEIEKLFESVARSCGGLKPMDDSMVSGWVSESAH</sequence>
<evidence type="ECO:0000259" key="1">
    <source>
        <dbReference type="Pfam" id="PF04054"/>
    </source>
</evidence>
<dbReference type="GO" id="GO:0017148">
    <property type="term" value="P:negative regulation of translation"/>
    <property type="evidence" value="ECO:0007669"/>
    <property type="project" value="InterPro"/>
</dbReference>
<dbReference type="FunFam" id="1.25.40.800:FF:000001">
    <property type="entry name" value="CCR4-NOT transcription complex subunit 1"/>
    <property type="match status" value="1"/>
</dbReference>
<dbReference type="Gene3D" id="1.25.40.790">
    <property type="match status" value="1"/>
</dbReference>
<proteinExistence type="evidence at transcript level"/>
<reference evidence="2" key="1">
    <citation type="journal article" date="2008" name="BMC Genomics">
        <title>Analysis of 4,664 high-quality sequence-finished poplar full-length cDNA clones and their utility for the discovery of genes responding to insect feeding.</title>
        <authorList>
            <person name="Ralph S.G."/>
            <person name="Chun H.J."/>
            <person name="Cooper D."/>
            <person name="Kirkpatrick R."/>
            <person name="Kolosova N."/>
            <person name="Gunter L."/>
            <person name="Tuskan G.A."/>
            <person name="Douglas C.J."/>
            <person name="Holt R.A."/>
            <person name="Jones S.J."/>
            <person name="Marra M.A."/>
            <person name="Bohlmann J."/>
        </authorList>
    </citation>
    <scope>NUCLEOTIDE SEQUENCE</scope>
    <source>
        <tissue evidence="2">Phloem and cambium</tissue>
    </source>
</reference>
<organism evidence="2">
    <name type="scientific">Populus trichocarpa</name>
    <name type="common">Western balsam poplar</name>
    <name type="synonym">Populus balsamifera subsp. trichocarpa</name>
    <dbReference type="NCBI Taxonomy" id="3694"/>
    <lineage>
        <taxon>Eukaryota</taxon>
        <taxon>Viridiplantae</taxon>
        <taxon>Streptophyta</taxon>
        <taxon>Embryophyta</taxon>
        <taxon>Tracheophyta</taxon>
        <taxon>Spermatophyta</taxon>
        <taxon>Magnoliopsida</taxon>
        <taxon>eudicotyledons</taxon>
        <taxon>Gunneridae</taxon>
        <taxon>Pentapetalae</taxon>
        <taxon>rosids</taxon>
        <taxon>fabids</taxon>
        <taxon>Malpighiales</taxon>
        <taxon>Salicaceae</taxon>
        <taxon>Saliceae</taxon>
        <taxon>Populus</taxon>
    </lineage>
</organism>
<dbReference type="EMBL" id="EF145029">
    <property type="protein sequence ID" value="ABK93226.1"/>
    <property type="molecule type" value="mRNA"/>
</dbReference>
<feature type="domain" description="CCR4-Not complex component Not1 C-terminal" evidence="1">
    <location>
        <begin position="1"/>
        <end position="322"/>
    </location>
</feature>
<accession>A9PA23</accession>
<dbReference type="InterPro" id="IPR040398">
    <property type="entry name" value="Not1"/>
</dbReference>
<dbReference type="AlphaFoldDB" id="A9PA23"/>
<dbReference type="PANTHER" id="PTHR13162:SF8">
    <property type="entry name" value="CCR4-NOT TRANSCRIPTION COMPLEX SUBUNIT 1"/>
    <property type="match status" value="1"/>
</dbReference>
<name>A9PA23_POPTR</name>
<dbReference type="Pfam" id="PF04054">
    <property type="entry name" value="Not1"/>
    <property type="match status" value="1"/>
</dbReference>
<dbReference type="PANTHER" id="PTHR13162">
    <property type="entry name" value="CCR4-NOT TRANSCRIPTION COMPLEX"/>
    <property type="match status" value="1"/>
</dbReference>
<dbReference type="GO" id="GO:0030015">
    <property type="term" value="C:CCR4-NOT core complex"/>
    <property type="evidence" value="ECO:0007669"/>
    <property type="project" value="InterPro"/>
</dbReference>
<dbReference type="Gene3D" id="1.25.40.800">
    <property type="match status" value="1"/>
</dbReference>
<evidence type="ECO:0000313" key="2">
    <source>
        <dbReference type="EMBL" id="ABK93226.1"/>
    </source>
</evidence>
<protein>
    <recommendedName>
        <fullName evidence="1">CCR4-Not complex component Not1 C-terminal domain-containing protein</fullName>
    </recommendedName>
</protein>
<dbReference type="InterPro" id="IPR007196">
    <property type="entry name" value="CCR4-Not_Not1_C"/>
</dbReference>